<evidence type="ECO:0000313" key="3">
    <source>
        <dbReference type="Proteomes" id="UP000188929"/>
    </source>
</evidence>
<protein>
    <submittedName>
        <fullName evidence="2">Uncharacterized protein</fullName>
    </submittedName>
</protein>
<dbReference type="Proteomes" id="UP000188929">
    <property type="component" value="Unassembled WGS sequence"/>
</dbReference>
<sequence>MFRSLLSTLEELTLLVLPHGGQRTARRNAWRAATDLHVTSGYRWAEGVGPGSPVGSVGSAGPVTSIGPAAARPSFAAARPRRPAAAHR</sequence>
<dbReference type="RefSeq" id="WP_076821720.1">
    <property type="nucleotide sequence ID" value="NZ_MOMC01000089.1"/>
</dbReference>
<proteinExistence type="predicted"/>
<reference evidence="3" key="1">
    <citation type="submission" date="2016-10" db="EMBL/GenBank/DDBJ databases">
        <title>Frankia sp. NRRL B-16386 Genome sequencing.</title>
        <authorList>
            <person name="Ghodhbane-Gtari F."/>
            <person name="Swanson E."/>
            <person name="Gueddou A."/>
            <person name="Hezbri K."/>
            <person name="Ktari K."/>
            <person name="Nouioui I."/>
            <person name="Morris K."/>
            <person name="Simpson S."/>
            <person name="Abebe-Akele F."/>
            <person name="Thomas K."/>
            <person name="Gtari M."/>
            <person name="Tisa L.S."/>
        </authorList>
    </citation>
    <scope>NUCLEOTIDE SEQUENCE [LARGE SCALE GENOMIC DNA]</scope>
    <source>
        <strain evidence="3">NRRL B-16386</strain>
    </source>
</reference>
<keyword evidence="3" id="KW-1185">Reference proteome</keyword>
<feature type="compositionally biased region" description="Low complexity" evidence="1">
    <location>
        <begin position="68"/>
        <end position="78"/>
    </location>
</feature>
<dbReference type="AlphaFoldDB" id="A0A1V2I155"/>
<dbReference type="EMBL" id="MOMC01000089">
    <property type="protein sequence ID" value="ONH23261.1"/>
    <property type="molecule type" value="Genomic_DNA"/>
</dbReference>
<name>A0A1V2I155_9ACTN</name>
<comment type="caution">
    <text evidence="2">The sequence shown here is derived from an EMBL/GenBank/DDBJ whole genome shotgun (WGS) entry which is preliminary data.</text>
</comment>
<evidence type="ECO:0000313" key="2">
    <source>
        <dbReference type="EMBL" id="ONH23261.1"/>
    </source>
</evidence>
<accession>A0A1V2I155</accession>
<gene>
    <name evidence="2" type="ORF">BL253_33520</name>
</gene>
<feature type="compositionally biased region" description="Basic residues" evidence="1">
    <location>
        <begin position="79"/>
        <end position="88"/>
    </location>
</feature>
<organism evidence="2 3">
    <name type="scientific">Pseudofrankia asymbiotica</name>
    <dbReference type="NCBI Taxonomy" id="1834516"/>
    <lineage>
        <taxon>Bacteria</taxon>
        <taxon>Bacillati</taxon>
        <taxon>Actinomycetota</taxon>
        <taxon>Actinomycetes</taxon>
        <taxon>Frankiales</taxon>
        <taxon>Frankiaceae</taxon>
        <taxon>Pseudofrankia</taxon>
    </lineage>
</organism>
<feature type="region of interest" description="Disordered" evidence="1">
    <location>
        <begin position="68"/>
        <end position="88"/>
    </location>
</feature>
<evidence type="ECO:0000256" key="1">
    <source>
        <dbReference type="SAM" id="MobiDB-lite"/>
    </source>
</evidence>